<dbReference type="STRING" id="390241.SAMN04488023_10246"/>
<keyword evidence="2" id="KW-1185">Reference proteome</keyword>
<dbReference type="Proteomes" id="UP000199572">
    <property type="component" value="Unassembled WGS sequence"/>
</dbReference>
<accession>A0A1H9JRH3</accession>
<proteinExistence type="predicted"/>
<sequence length="68" mass="7871">MGRCSVTLWIHKKFLQPYIGWVDGNLIDHEDLIQEKRAKMKILLIDPAQDIPKNKIESIMAKAVVLRT</sequence>
<dbReference type="RefSeq" id="WP_245738554.1">
    <property type="nucleotide sequence ID" value="NZ_FOGG01000002.1"/>
</dbReference>
<protein>
    <submittedName>
        <fullName evidence="1">Uncharacterized protein</fullName>
    </submittedName>
</protein>
<reference evidence="1 2" key="1">
    <citation type="submission" date="2016-10" db="EMBL/GenBank/DDBJ databases">
        <authorList>
            <person name="de Groot N.N."/>
        </authorList>
    </citation>
    <scope>NUCLEOTIDE SEQUENCE [LARGE SCALE GENOMIC DNA]</scope>
    <source>
        <strain evidence="1 2">DSM 18610</strain>
    </source>
</reference>
<dbReference type="AlphaFoldDB" id="A0A1H9JRH3"/>
<dbReference type="EMBL" id="FOGG01000002">
    <property type="protein sequence ID" value="SEQ89571.1"/>
    <property type="molecule type" value="Genomic_DNA"/>
</dbReference>
<name>A0A1H9JRH3_9SPHI</name>
<gene>
    <name evidence="1" type="ORF">SAMN04488023_10246</name>
</gene>
<organism evidence="1 2">
    <name type="scientific">Pedobacter rhizosphaerae</name>
    <dbReference type="NCBI Taxonomy" id="390241"/>
    <lineage>
        <taxon>Bacteria</taxon>
        <taxon>Pseudomonadati</taxon>
        <taxon>Bacteroidota</taxon>
        <taxon>Sphingobacteriia</taxon>
        <taxon>Sphingobacteriales</taxon>
        <taxon>Sphingobacteriaceae</taxon>
        <taxon>Pedobacter</taxon>
    </lineage>
</organism>
<evidence type="ECO:0000313" key="2">
    <source>
        <dbReference type="Proteomes" id="UP000199572"/>
    </source>
</evidence>
<evidence type="ECO:0000313" key="1">
    <source>
        <dbReference type="EMBL" id="SEQ89571.1"/>
    </source>
</evidence>